<evidence type="ECO:0000313" key="2">
    <source>
        <dbReference type="Proteomes" id="UP000306319"/>
    </source>
</evidence>
<organism evidence="1 2">
    <name type="scientific">Lepagella muris</name>
    <dbReference type="NCBI Taxonomy" id="3032870"/>
    <lineage>
        <taxon>Bacteria</taxon>
        <taxon>Pseudomonadati</taxon>
        <taxon>Bacteroidota</taxon>
        <taxon>Bacteroidia</taxon>
        <taxon>Bacteroidales</taxon>
        <taxon>Muribaculaceae</taxon>
        <taxon>Lepagella</taxon>
    </lineage>
</organism>
<name>A0AC61RC45_9BACT</name>
<dbReference type="EMBL" id="SRYB01000024">
    <property type="protein sequence ID" value="TGY77469.1"/>
    <property type="molecule type" value="Genomic_DNA"/>
</dbReference>
<sequence>MKYIVGFIVLILSLSMFFIDRKRKFQLILISCVCLNFASFPFVSFGSANQMLCLFFFLSEIRNLKVFLHRLKKTPIYLALLIVTLSTIITIIMSPHAHNIVTIIGLIIGDLLTKYYVIAYAFLMFTDSWFRLMSRTLYVCLLVLTFFGILNLLTKDSIVLTMMGNTFGEKIASLDRMRVVALFNYPFDYGYMCVMSLLITIYNQKRKLLTNNAILISYICSGIGIVICGCRTIFVLAGICLLLYYMINYSVFKALRAISICVIMGIGAYFMIPSVKDKVDTTLTAFTFEETEEDSGSSLVGRILQYDTAINYIQEHKIFGRGYRFFQKDLGYDKNGNGMFDLPTEARPLLGLEGAIMKLILENGYFGVICYLLFYIIMIRYSLKLCRYSKLDGSMAAIILTAYLLYGNMTGELSSSIITFILSGIFLKKSDICRIEYLKRCRNLEEHQSSNGSLQIA</sequence>
<keyword evidence="2" id="KW-1185">Reference proteome</keyword>
<evidence type="ECO:0000313" key="1">
    <source>
        <dbReference type="EMBL" id="TGY77469.1"/>
    </source>
</evidence>
<dbReference type="Proteomes" id="UP000306319">
    <property type="component" value="Unassembled WGS sequence"/>
</dbReference>
<proteinExistence type="predicted"/>
<comment type="caution">
    <text evidence="1">The sequence shown here is derived from an EMBL/GenBank/DDBJ whole genome shotgun (WGS) entry which is preliminary data.</text>
</comment>
<protein>
    <submittedName>
        <fullName evidence="1">O-antigen ligase family protein</fullName>
    </submittedName>
</protein>
<keyword evidence="1" id="KW-0436">Ligase</keyword>
<gene>
    <name evidence="1" type="ORF">E5331_14275</name>
</gene>
<reference evidence="1" key="1">
    <citation type="submission" date="2019-04" db="EMBL/GenBank/DDBJ databases">
        <title>Microbes associate with the intestines of laboratory mice.</title>
        <authorList>
            <person name="Navarre W."/>
            <person name="Wong E."/>
            <person name="Huang K."/>
            <person name="Tropini C."/>
            <person name="Ng K."/>
            <person name="Yu B."/>
        </authorList>
    </citation>
    <scope>NUCLEOTIDE SEQUENCE</scope>
    <source>
        <strain evidence="1">NM04_E33</strain>
    </source>
</reference>
<accession>A0AC61RC45</accession>